<sequence>MRTYSGDGRPADRHRGFERALGAAVHVKARREHGFDGAFDVHHLGYLRVLSLETGPVRLSRTPGLVARSPADGIAVALQQAGTAALTQDGRGTALLPGELSVIDLRRPFCLEQKQRGRLCVFRLPARVVDVPPARLRTVAGRAFAPREGVTALLVPFLERLAVRAAHIAPSVGDALSGNVADLLAALVDEHAEDDDDRPGTARDHLLPAVRRFIDNHLGDPGLTPESIARAHRISVRYLHRLFEGEEVTVARLIQRRRLEECGRELARAAPGPGSPTVSAVALRWGFPSQAHFSRVFKAVYGRSPREWRAREPREPGPLSAAVPLRRSPSP</sequence>
<feature type="domain" description="HTH araC/xylS-type" evidence="5">
    <location>
        <begin position="208"/>
        <end position="311"/>
    </location>
</feature>
<reference evidence="6 7" key="1">
    <citation type="journal article" date="2019" name="Int. J. Syst. Evol. Microbiol.">
        <title>The Global Catalogue of Microorganisms (GCM) 10K type strain sequencing project: providing services to taxonomists for standard genome sequencing and annotation.</title>
        <authorList>
            <consortium name="The Broad Institute Genomics Platform"/>
            <consortium name="The Broad Institute Genome Sequencing Center for Infectious Disease"/>
            <person name="Wu L."/>
            <person name="Ma J."/>
        </authorList>
    </citation>
    <scope>NUCLEOTIDE SEQUENCE [LARGE SCALE GENOMIC DNA]</scope>
    <source>
        <strain evidence="6 7">JCM 4542</strain>
    </source>
</reference>
<dbReference type="PANTHER" id="PTHR46796:SF6">
    <property type="entry name" value="ARAC SUBFAMILY"/>
    <property type="match status" value="1"/>
</dbReference>
<evidence type="ECO:0000256" key="1">
    <source>
        <dbReference type="ARBA" id="ARBA00023015"/>
    </source>
</evidence>
<dbReference type="PRINTS" id="PR00032">
    <property type="entry name" value="HTHARAC"/>
</dbReference>
<feature type="compositionally biased region" description="Basic and acidic residues" evidence="4">
    <location>
        <begin position="305"/>
        <end position="315"/>
    </location>
</feature>
<dbReference type="InterPro" id="IPR020449">
    <property type="entry name" value="Tscrpt_reg_AraC-type_HTH"/>
</dbReference>
<evidence type="ECO:0000256" key="3">
    <source>
        <dbReference type="ARBA" id="ARBA00023163"/>
    </source>
</evidence>
<keyword evidence="3" id="KW-0804">Transcription</keyword>
<evidence type="ECO:0000259" key="5">
    <source>
        <dbReference type="PROSITE" id="PS01124"/>
    </source>
</evidence>
<dbReference type="RefSeq" id="WP_344434026.1">
    <property type="nucleotide sequence ID" value="NZ_BAAASL010000005.1"/>
</dbReference>
<keyword evidence="1" id="KW-0805">Transcription regulation</keyword>
<feature type="region of interest" description="Disordered" evidence="4">
    <location>
        <begin position="305"/>
        <end position="331"/>
    </location>
</feature>
<dbReference type="InterPro" id="IPR050204">
    <property type="entry name" value="AraC_XylS_family_regulators"/>
</dbReference>
<accession>A0ABN3TMZ4</accession>
<protein>
    <submittedName>
        <fullName evidence="6">Helix-turn-helix domain-containing protein</fullName>
    </submittedName>
</protein>
<dbReference type="Gene3D" id="1.10.10.60">
    <property type="entry name" value="Homeodomain-like"/>
    <property type="match status" value="1"/>
</dbReference>
<dbReference type="InterPro" id="IPR035418">
    <property type="entry name" value="AraC-bd_2"/>
</dbReference>
<dbReference type="Pfam" id="PF14525">
    <property type="entry name" value="AraC_binding_2"/>
    <property type="match status" value="1"/>
</dbReference>
<gene>
    <name evidence="6" type="ORF">GCM10010315_15050</name>
</gene>
<evidence type="ECO:0000256" key="2">
    <source>
        <dbReference type="ARBA" id="ARBA00023125"/>
    </source>
</evidence>
<dbReference type="InterPro" id="IPR018060">
    <property type="entry name" value="HTH_AraC"/>
</dbReference>
<dbReference type="InterPro" id="IPR009057">
    <property type="entry name" value="Homeodomain-like_sf"/>
</dbReference>
<keyword evidence="2" id="KW-0238">DNA-binding</keyword>
<keyword evidence="7" id="KW-1185">Reference proteome</keyword>
<evidence type="ECO:0000313" key="7">
    <source>
        <dbReference type="Proteomes" id="UP001500886"/>
    </source>
</evidence>
<evidence type="ECO:0000313" key="6">
    <source>
        <dbReference type="EMBL" id="GAA2712082.1"/>
    </source>
</evidence>
<dbReference type="Pfam" id="PF12833">
    <property type="entry name" value="HTH_18"/>
    <property type="match status" value="1"/>
</dbReference>
<dbReference type="PROSITE" id="PS01124">
    <property type="entry name" value="HTH_ARAC_FAMILY_2"/>
    <property type="match status" value="1"/>
</dbReference>
<dbReference type="SMART" id="SM00342">
    <property type="entry name" value="HTH_ARAC"/>
    <property type="match status" value="1"/>
</dbReference>
<proteinExistence type="predicted"/>
<comment type="caution">
    <text evidence="6">The sequence shown here is derived from an EMBL/GenBank/DDBJ whole genome shotgun (WGS) entry which is preliminary data.</text>
</comment>
<name>A0ABN3TMZ4_9ACTN</name>
<dbReference type="EMBL" id="BAAASL010000005">
    <property type="protein sequence ID" value="GAA2712082.1"/>
    <property type="molecule type" value="Genomic_DNA"/>
</dbReference>
<dbReference type="Proteomes" id="UP001500886">
    <property type="component" value="Unassembled WGS sequence"/>
</dbReference>
<evidence type="ECO:0000256" key="4">
    <source>
        <dbReference type="SAM" id="MobiDB-lite"/>
    </source>
</evidence>
<dbReference type="PANTHER" id="PTHR46796">
    <property type="entry name" value="HTH-TYPE TRANSCRIPTIONAL ACTIVATOR RHAS-RELATED"/>
    <property type="match status" value="1"/>
</dbReference>
<dbReference type="SUPFAM" id="SSF46689">
    <property type="entry name" value="Homeodomain-like"/>
    <property type="match status" value="1"/>
</dbReference>
<organism evidence="6 7">
    <name type="scientific">Streptomyces luteosporeus</name>
    <dbReference type="NCBI Taxonomy" id="173856"/>
    <lineage>
        <taxon>Bacteria</taxon>
        <taxon>Bacillati</taxon>
        <taxon>Actinomycetota</taxon>
        <taxon>Actinomycetes</taxon>
        <taxon>Kitasatosporales</taxon>
        <taxon>Streptomycetaceae</taxon>
        <taxon>Streptomyces</taxon>
    </lineage>
</organism>